<evidence type="ECO:0000313" key="4">
    <source>
        <dbReference type="EMBL" id="NOJ39128.1"/>
    </source>
</evidence>
<dbReference type="InterPro" id="IPR003658">
    <property type="entry name" value="Anti-sigma_ant"/>
</dbReference>
<feature type="domain" description="STAS" evidence="3">
    <location>
        <begin position="4"/>
        <end position="113"/>
    </location>
</feature>
<dbReference type="AlphaFoldDB" id="A0A7Y4GPB4"/>
<dbReference type="EMBL" id="JAAVLX010000002">
    <property type="protein sequence ID" value="NOJ39128.1"/>
    <property type="molecule type" value="Genomic_DNA"/>
</dbReference>
<dbReference type="InterPro" id="IPR002645">
    <property type="entry name" value="STAS_dom"/>
</dbReference>
<evidence type="ECO:0000256" key="1">
    <source>
        <dbReference type="ARBA" id="ARBA00009013"/>
    </source>
</evidence>
<keyword evidence="5" id="KW-1185">Reference proteome</keyword>
<dbReference type="GO" id="GO:0043856">
    <property type="term" value="F:anti-sigma factor antagonist activity"/>
    <property type="evidence" value="ECO:0007669"/>
    <property type="project" value="InterPro"/>
</dbReference>
<accession>A0A7Y4GPB4</accession>
<name>A0A7Y4GPB4_9BRAD</name>
<evidence type="ECO:0000259" key="3">
    <source>
        <dbReference type="PROSITE" id="PS50801"/>
    </source>
</evidence>
<evidence type="ECO:0000313" key="5">
    <source>
        <dbReference type="Proteomes" id="UP000544122"/>
    </source>
</evidence>
<dbReference type="InterPro" id="IPR036513">
    <property type="entry name" value="STAS_dom_sf"/>
</dbReference>
<dbReference type="CDD" id="cd07043">
    <property type="entry name" value="STAS_anti-anti-sigma_factors"/>
    <property type="match status" value="1"/>
</dbReference>
<dbReference type="PROSITE" id="PS50801">
    <property type="entry name" value="STAS"/>
    <property type="match status" value="1"/>
</dbReference>
<comment type="caution">
    <text evidence="4">The sequence shown here is derived from an EMBL/GenBank/DDBJ whole genome shotgun (WGS) entry which is preliminary data.</text>
</comment>
<protein>
    <recommendedName>
        <fullName evidence="2">Anti-sigma factor antagonist</fullName>
    </recommendedName>
</protein>
<dbReference type="PANTHER" id="PTHR33495">
    <property type="entry name" value="ANTI-SIGMA FACTOR ANTAGONIST TM_1081-RELATED-RELATED"/>
    <property type="match status" value="1"/>
</dbReference>
<reference evidence="4 5" key="1">
    <citation type="submission" date="2020-03" db="EMBL/GenBank/DDBJ databases">
        <title>Bradyrhizobium diversity isolated from nodules of Indigofera sp.</title>
        <authorList>
            <person name="Klepa M."/>
            <person name="Helene L."/>
            <person name="Hungria M."/>
        </authorList>
    </citation>
    <scope>NUCLEOTIDE SEQUENCE [LARGE SCALE GENOMIC DNA]</scope>
    <source>
        <strain evidence="4 5">WSM 1791</strain>
    </source>
</reference>
<dbReference type="Pfam" id="PF01740">
    <property type="entry name" value="STAS"/>
    <property type="match status" value="1"/>
</dbReference>
<dbReference type="NCBIfam" id="TIGR00377">
    <property type="entry name" value="ant_ant_sig"/>
    <property type="match status" value="1"/>
</dbReference>
<evidence type="ECO:0000256" key="2">
    <source>
        <dbReference type="RuleBase" id="RU003749"/>
    </source>
</evidence>
<dbReference type="Proteomes" id="UP000544122">
    <property type="component" value="Unassembled WGS sequence"/>
</dbReference>
<dbReference type="SUPFAM" id="SSF52091">
    <property type="entry name" value="SpoIIaa-like"/>
    <property type="match status" value="1"/>
</dbReference>
<comment type="similarity">
    <text evidence="1 2">Belongs to the anti-sigma-factor antagonist family.</text>
</comment>
<sequence>MNALSIGQTRAGGVCIVTLSGRIDSTSASDIMAELTRLISSGEKSILVDLGAVLYLTSAAFRALLVATDEAERKAAKLALCNLAGHVRELFEMGGLLDVFAIHNSREEALKQLAGPHAS</sequence>
<organism evidence="4 5">
    <name type="scientific">Bradyrhizobium australiense</name>
    <dbReference type="NCBI Taxonomy" id="2721161"/>
    <lineage>
        <taxon>Bacteria</taxon>
        <taxon>Pseudomonadati</taxon>
        <taxon>Pseudomonadota</taxon>
        <taxon>Alphaproteobacteria</taxon>
        <taxon>Hyphomicrobiales</taxon>
        <taxon>Nitrobacteraceae</taxon>
        <taxon>Bradyrhizobium</taxon>
    </lineage>
</organism>
<dbReference type="RefSeq" id="WP_171578387.1">
    <property type="nucleotide sequence ID" value="NZ_JAAVLX010000002.1"/>
</dbReference>
<gene>
    <name evidence="4" type="ORF">HCN58_05840</name>
</gene>
<proteinExistence type="inferred from homology"/>
<dbReference type="Gene3D" id="3.30.750.24">
    <property type="entry name" value="STAS domain"/>
    <property type="match status" value="1"/>
</dbReference>